<keyword evidence="2" id="KW-1185">Reference proteome</keyword>
<proteinExistence type="predicted"/>
<evidence type="ECO:0000313" key="1">
    <source>
        <dbReference type="EMBL" id="MBB4001571.1"/>
    </source>
</evidence>
<name>A0A7W6HAH1_9HYPH</name>
<gene>
    <name evidence="1" type="ORF">GGR03_000618</name>
</gene>
<evidence type="ECO:0000313" key="2">
    <source>
        <dbReference type="Proteomes" id="UP000588647"/>
    </source>
</evidence>
<dbReference type="EMBL" id="JACIEM010000001">
    <property type="protein sequence ID" value="MBB4001571.1"/>
    <property type="molecule type" value="Genomic_DNA"/>
</dbReference>
<reference evidence="1 2" key="1">
    <citation type="submission" date="2020-08" db="EMBL/GenBank/DDBJ databases">
        <title>Genomic Encyclopedia of Type Strains, Phase IV (KMG-IV): sequencing the most valuable type-strain genomes for metagenomic binning, comparative biology and taxonomic classification.</title>
        <authorList>
            <person name="Goeker M."/>
        </authorList>
    </citation>
    <scope>NUCLEOTIDE SEQUENCE [LARGE SCALE GENOMIC DNA]</scope>
    <source>
        <strain evidence="1 2">DSM 103570</strain>
    </source>
</reference>
<organism evidence="1 2">
    <name type="scientific">Aurantimonas endophytica</name>
    <dbReference type="NCBI Taxonomy" id="1522175"/>
    <lineage>
        <taxon>Bacteria</taxon>
        <taxon>Pseudomonadati</taxon>
        <taxon>Pseudomonadota</taxon>
        <taxon>Alphaproteobacteria</taxon>
        <taxon>Hyphomicrobiales</taxon>
        <taxon>Aurantimonadaceae</taxon>
        <taxon>Aurantimonas</taxon>
    </lineage>
</organism>
<accession>A0A7W6HAH1</accession>
<dbReference type="RefSeq" id="WP_183206083.1">
    <property type="nucleotide sequence ID" value="NZ_JAAAMM010000001.1"/>
</dbReference>
<sequence>MITNSDQRQREAFDEYLAAKALVEQTASFEDARAAGAAWRRFLDLYLPTDRRLGEPAACAVLSVQHPEARP</sequence>
<dbReference type="Proteomes" id="UP000588647">
    <property type="component" value="Unassembled WGS sequence"/>
</dbReference>
<comment type="caution">
    <text evidence="1">The sequence shown here is derived from an EMBL/GenBank/DDBJ whole genome shotgun (WGS) entry which is preliminary data.</text>
</comment>
<dbReference type="AlphaFoldDB" id="A0A7W6HAH1"/>
<protein>
    <submittedName>
        <fullName evidence="1">Uncharacterized protein</fullName>
    </submittedName>
</protein>